<evidence type="ECO:0000313" key="2">
    <source>
        <dbReference type="Proteomes" id="UP000326921"/>
    </source>
</evidence>
<dbReference type="Proteomes" id="UP000326921">
    <property type="component" value="Chromosome"/>
</dbReference>
<dbReference type="AlphaFoldDB" id="A0A5Q0QG91"/>
<dbReference type="RefSeq" id="WP_153511753.1">
    <property type="nucleotide sequence ID" value="NZ_CP045652.1"/>
</dbReference>
<gene>
    <name evidence="1" type="ORF">GFH32_11540</name>
</gene>
<name>A0A5Q0QG91_9SPHI</name>
<protein>
    <submittedName>
        <fullName evidence="1">Uncharacterized protein</fullName>
    </submittedName>
</protein>
<accession>A0A5Q0QG91</accession>
<evidence type="ECO:0000313" key="1">
    <source>
        <dbReference type="EMBL" id="QGA26908.1"/>
    </source>
</evidence>
<sequence length="89" mass="10571">MVYLTIMELDVIEKLKIIKSVQKKNSSKFEETVYFECCTSEEVLYRLEELQTIFEANPSFEKLHGLENHLSLSYRHLETQDEVKFYASD</sequence>
<keyword evidence="2" id="KW-1185">Reference proteome</keyword>
<organism evidence="1 2">
    <name type="scientific">Sphingobacterium zhuxiongii</name>
    <dbReference type="NCBI Taxonomy" id="2662364"/>
    <lineage>
        <taxon>Bacteria</taxon>
        <taxon>Pseudomonadati</taxon>
        <taxon>Bacteroidota</taxon>
        <taxon>Sphingobacteriia</taxon>
        <taxon>Sphingobacteriales</taxon>
        <taxon>Sphingobacteriaceae</taxon>
        <taxon>Sphingobacterium</taxon>
    </lineage>
</organism>
<proteinExistence type="predicted"/>
<reference evidence="1 2" key="1">
    <citation type="submission" date="2019-10" db="EMBL/GenBank/DDBJ databases">
        <authorList>
            <person name="Dong K."/>
        </authorList>
    </citation>
    <scope>NUCLEOTIDE SEQUENCE [LARGE SCALE GENOMIC DNA]</scope>
    <source>
        <strain evidence="2">dk4302</strain>
    </source>
</reference>
<dbReference type="EMBL" id="CP045652">
    <property type="protein sequence ID" value="QGA26908.1"/>
    <property type="molecule type" value="Genomic_DNA"/>
</dbReference>
<dbReference type="KEGG" id="sphe:GFH32_11540"/>